<feature type="domain" description="Glycosyl hydrolase family 13 catalytic" evidence="3">
    <location>
        <begin position="32"/>
        <end position="363"/>
    </location>
</feature>
<dbReference type="GO" id="GO:0016798">
    <property type="term" value="F:hydrolase activity, acting on glycosyl bonds"/>
    <property type="evidence" value="ECO:0007669"/>
    <property type="project" value="UniProtKB-KW"/>
</dbReference>
<dbReference type="Proteomes" id="UP000245412">
    <property type="component" value="Unassembled WGS sequence"/>
</dbReference>
<protein>
    <submittedName>
        <fullName evidence="4">Glycosidase</fullName>
    </submittedName>
</protein>
<dbReference type="GO" id="GO:0005975">
    <property type="term" value="P:carbohydrate metabolic process"/>
    <property type="evidence" value="ECO:0007669"/>
    <property type="project" value="InterPro"/>
</dbReference>
<dbReference type="SUPFAM" id="SSF51445">
    <property type="entry name" value="(Trans)glycosidases"/>
    <property type="match status" value="1"/>
</dbReference>
<dbReference type="PANTHER" id="PTHR10357">
    <property type="entry name" value="ALPHA-AMYLASE FAMILY MEMBER"/>
    <property type="match status" value="1"/>
</dbReference>
<name>A0AB73T676_9FIRM</name>
<reference evidence="4 5" key="1">
    <citation type="submission" date="2018-05" db="EMBL/GenBank/DDBJ databases">
        <authorList>
            <person name="Goeker M."/>
            <person name="Huntemann M."/>
            <person name="Clum A."/>
            <person name="Pillay M."/>
            <person name="Palaniappan K."/>
            <person name="Varghese N."/>
            <person name="Mikhailova N."/>
            <person name="Stamatis D."/>
            <person name="Reddy T."/>
            <person name="Daum C."/>
            <person name="Shapiro N."/>
            <person name="Ivanova N."/>
            <person name="Kyrpides N."/>
            <person name="Woyke T."/>
        </authorList>
    </citation>
    <scope>NUCLEOTIDE SEQUENCE [LARGE SCALE GENOMIC DNA]</scope>
    <source>
        <strain evidence="4 5">DSM 26524</strain>
    </source>
</reference>
<dbReference type="Gene3D" id="2.60.40.1180">
    <property type="entry name" value="Golgi alpha-mannosidase II"/>
    <property type="match status" value="1"/>
</dbReference>
<dbReference type="InterPro" id="IPR013780">
    <property type="entry name" value="Glyco_hydro_b"/>
</dbReference>
<proteinExistence type="predicted"/>
<keyword evidence="2 4" id="KW-0326">Glycosidase</keyword>
<dbReference type="SUPFAM" id="SSF51011">
    <property type="entry name" value="Glycosyl hydrolase domain"/>
    <property type="match status" value="1"/>
</dbReference>
<evidence type="ECO:0000313" key="5">
    <source>
        <dbReference type="Proteomes" id="UP000245412"/>
    </source>
</evidence>
<gene>
    <name evidence="4" type="ORF">C7383_104324</name>
</gene>
<dbReference type="SMART" id="SM00642">
    <property type="entry name" value="Aamy"/>
    <property type="match status" value="1"/>
</dbReference>
<dbReference type="RefSeq" id="WP_109626006.1">
    <property type="nucleotide sequence ID" value="NZ_JANKBI010000023.1"/>
</dbReference>
<sequence>MGTWYNEAVFYHIYPLGLLGAPKENREEETVHRMEELFDWIPHIRDLGCTAIYIGPLFESTTHGYDTKDYKKVDRRLGDNEDFKKFVSLAHEEGIRVVVDGVFNHTGREFHAFKDIQQNREGSSFRNWYKGINFGWNSPYNDGFGYEAWRNCYELVNLNLKEPAVRDYLFDVISFWISEFDIDGIRLDCADCLEFDFMKEMRRRTSQEKPDFWLMGEVIHGDYSRWVNDEMLHSTTNYELHKGLYSGHNDHNYFEIAHTIRREFDENGGIYRGRTLYSFVDNHDVDRIMSKLNDKEHVYPVYTLLYTLPGIPSVYYGSEWGIEGKKEGANDEGMRPRLILDECEKENRHKELTKHIMALGRLHRGNKALTEGSYRELLLTNRQYAFARIAGEEAVITAVNNDDKPADAEIPVPVSAEYGTDAFTGQKYQVQNGKIKAHLPAAGSIAVCFNVTIQQVCAFTAQTVRT</sequence>
<organism evidence="4 5">
    <name type="scientific">Murimonas intestini</name>
    <dbReference type="NCBI Taxonomy" id="1337051"/>
    <lineage>
        <taxon>Bacteria</taxon>
        <taxon>Bacillati</taxon>
        <taxon>Bacillota</taxon>
        <taxon>Clostridia</taxon>
        <taxon>Lachnospirales</taxon>
        <taxon>Lachnospiraceae</taxon>
        <taxon>Murimonas</taxon>
    </lineage>
</organism>
<keyword evidence="1" id="KW-0378">Hydrolase</keyword>
<dbReference type="InterPro" id="IPR017853">
    <property type="entry name" value="GH"/>
</dbReference>
<dbReference type="InterPro" id="IPR055138">
    <property type="entry name" value="Neopullulanase-like_C"/>
</dbReference>
<dbReference type="CDD" id="cd11353">
    <property type="entry name" value="AmyAc_euk_bac_CMD_like"/>
    <property type="match status" value="1"/>
</dbReference>
<dbReference type="Pfam" id="PF22460">
    <property type="entry name" value="Neopullulanase-like_C"/>
    <property type="match status" value="1"/>
</dbReference>
<dbReference type="Gene3D" id="3.90.400.10">
    <property type="entry name" value="Oligo-1,6-glucosidase, Domain 2"/>
    <property type="match status" value="1"/>
</dbReference>
<keyword evidence="5" id="KW-1185">Reference proteome</keyword>
<dbReference type="AlphaFoldDB" id="A0AB73T676"/>
<evidence type="ECO:0000313" key="4">
    <source>
        <dbReference type="EMBL" id="PWJ76875.1"/>
    </source>
</evidence>
<dbReference type="EMBL" id="QGGY01000004">
    <property type="protein sequence ID" value="PWJ76875.1"/>
    <property type="molecule type" value="Genomic_DNA"/>
</dbReference>
<dbReference type="InterPro" id="IPR006047">
    <property type="entry name" value="GH13_cat_dom"/>
</dbReference>
<comment type="caution">
    <text evidence="4">The sequence shown here is derived from an EMBL/GenBank/DDBJ whole genome shotgun (WGS) entry which is preliminary data.</text>
</comment>
<dbReference type="Gene3D" id="3.20.20.80">
    <property type="entry name" value="Glycosidases"/>
    <property type="match status" value="1"/>
</dbReference>
<evidence type="ECO:0000259" key="3">
    <source>
        <dbReference type="SMART" id="SM00642"/>
    </source>
</evidence>
<dbReference type="InterPro" id="IPR045857">
    <property type="entry name" value="O16G_dom_2"/>
</dbReference>
<evidence type="ECO:0000256" key="1">
    <source>
        <dbReference type="ARBA" id="ARBA00022801"/>
    </source>
</evidence>
<dbReference type="PANTHER" id="PTHR10357:SF210">
    <property type="entry name" value="MALTODEXTRIN GLUCOSIDASE"/>
    <property type="match status" value="1"/>
</dbReference>
<accession>A0AB73T676</accession>
<dbReference type="Pfam" id="PF00128">
    <property type="entry name" value="Alpha-amylase"/>
    <property type="match status" value="1"/>
</dbReference>
<evidence type="ECO:0000256" key="2">
    <source>
        <dbReference type="ARBA" id="ARBA00023295"/>
    </source>
</evidence>